<name>A0A0R1SEX9_9LACO</name>
<proteinExistence type="predicted"/>
<organism evidence="1 2">
    <name type="scientific">Lentilactobacillus diolivorans DSM 14421</name>
    <dbReference type="NCBI Taxonomy" id="1423739"/>
    <lineage>
        <taxon>Bacteria</taxon>
        <taxon>Bacillati</taxon>
        <taxon>Bacillota</taxon>
        <taxon>Bacilli</taxon>
        <taxon>Lactobacillales</taxon>
        <taxon>Lactobacillaceae</taxon>
        <taxon>Lentilactobacillus</taxon>
    </lineage>
</organism>
<accession>A0A0R1SEX9</accession>
<dbReference type="Proteomes" id="UP000052013">
    <property type="component" value="Unassembled WGS sequence"/>
</dbReference>
<evidence type="ECO:0000313" key="1">
    <source>
        <dbReference type="EMBL" id="KRL67134.1"/>
    </source>
</evidence>
<dbReference type="AlphaFoldDB" id="A0A0R1SEX9"/>
<evidence type="ECO:0000313" key="2">
    <source>
        <dbReference type="Proteomes" id="UP000052013"/>
    </source>
</evidence>
<reference evidence="1 2" key="1">
    <citation type="journal article" date="2015" name="Genome Announc.">
        <title>Expanding the biotechnology potential of lactobacilli through comparative genomics of 213 strains and associated genera.</title>
        <authorList>
            <person name="Sun Z."/>
            <person name="Harris H.M."/>
            <person name="McCann A."/>
            <person name="Guo C."/>
            <person name="Argimon S."/>
            <person name="Zhang W."/>
            <person name="Yang X."/>
            <person name="Jeffery I.B."/>
            <person name="Cooney J.C."/>
            <person name="Kagawa T.F."/>
            <person name="Liu W."/>
            <person name="Song Y."/>
            <person name="Salvetti E."/>
            <person name="Wrobel A."/>
            <person name="Rasinkangas P."/>
            <person name="Parkhill J."/>
            <person name="Rea M.C."/>
            <person name="O'Sullivan O."/>
            <person name="Ritari J."/>
            <person name="Douillard F.P."/>
            <person name="Paul Ross R."/>
            <person name="Yang R."/>
            <person name="Briner A.E."/>
            <person name="Felis G.E."/>
            <person name="de Vos W.M."/>
            <person name="Barrangou R."/>
            <person name="Klaenhammer T.R."/>
            <person name="Caufield P.W."/>
            <person name="Cui Y."/>
            <person name="Zhang H."/>
            <person name="O'Toole P.W."/>
        </authorList>
    </citation>
    <scope>NUCLEOTIDE SEQUENCE [LARGE SCALE GENOMIC DNA]</scope>
    <source>
        <strain evidence="1 2">DSM 14421</strain>
    </source>
</reference>
<dbReference type="PATRIC" id="fig|1423739.3.peg.2831"/>
<gene>
    <name evidence="1" type="ORF">FC85_GL002729</name>
</gene>
<sequence>MQLLKEASVMTILNNNKIYQLLSERGLGNVSPETAEAVESILGELDRKNILRQNNSKNYFIDRTTLETTGLLRALVEQNWIIIAQNDEIIKKLSQIFAAQKEL</sequence>
<dbReference type="EMBL" id="AZEY01000034">
    <property type="protein sequence ID" value="KRL67134.1"/>
    <property type="molecule type" value="Genomic_DNA"/>
</dbReference>
<protein>
    <submittedName>
        <fullName evidence="1">Uncharacterized protein</fullName>
    </submittedName>
</protein>
<comment type="caution">
    <text evidence="1">The sequence shown here is derived from an EMBL/GenBank/DDBJ whole genome shotgun (WGS) entry which is preliminary data.</text>
</comment>
<dbReference type="STRING" id="1423739.FC85_GL002729"/>